<organism evidence="2 3">
    <name type="scientific">Mycobacterium intracellulare subsp. chimaera</name>
    <dbReference type="NCBI Taxonomy" id="222805"/>
    <lineage>
        <taxon>Bacteria</taxon>
        <taxon>Bacillati</taxon>
        <taxon>Actinomycetota</taxon>
        <taxon>Actinomycetes</taxon>
        <taxon>Mycobacteriales</taxon>
        <taxon>Mycobacteriaceae</taxon>
        <taxon>Mycobacterium</taxon>
        <taxon>Mycobacterium avium complex (MAC)</taxon>
    </lineage>
</organism>
<evidence type="ECO:0000259" key="1">
    <source>
        <dbReference type="PROSITE" id="PS50931"/>
    </source>
</evidence>
<dbReference type="SUPFAM" id="SSF46785">
    <property type="entry name" value="Winged helix' DNA-binding domain"/>
    <property type="match status" value="1"/>
</dbReference>
<dbReference type="AlphaFoldDB" id="A0A7U5MIU0"/>
<name>A0A7U5MIU0_MYCIT</name>
<accession>A0A7U5MIU0</accession>
<dbReference type="Proteomes" id="UP000198286">
    <property type="component" value="Chromosome"/>
</dbReference>
<feature type="domain" description="HTH lysR-type" evidence="1">
    <location>
        <begin position="800"/>
        <end position="846"/>
    </location>
</feature>
<reference evidence="2 3" key="1">
    <citation type="journal article" date="2017" name="Lancet Infect. Dis.">
        <title>Global outbreak of severe Mycobacterium chimaera disease after cardiac surgery: a molecular epidemiological study.</title>
        <authorList>
            <person name="van Ingen J."/>
            <person name="Kohl T."/>
            <person name="Kranzer K."/>
            <person name="Hasse B."/>
            <person name="Keller P."/>
            <person name="Szafranska A."/>
            <person name="Hillemann D."/>
            <person name="Chand M."/>
            <person name="Schreiber P."/>
            <person name="Sommerstein R."/>
            <person name="Berger C."/>
            <person name="Genoni M."/>
            <person name="Ruegg C."/>
            <person name="Troillet N."/>
            <person name="Widmer A.F."/>
            <person name="Becker S.L."/>
            <person name="Herrmann M."/>
            <person name="Eckmanns T."/>
            <person name="Haller S."/>
            <person name="Hoeller C."/>
            <person name="Debast S.B."/>
            <person name="Wolfhagen M.J."/>
            <person name="Hopman J."/>
            <person name="Kluytmans J."/>
            <person name="Langelaar M."/>
            <person name="Notermans D.W."/>
            <person name="ten Oever J."/>
            <person name="van den Barselaar P."/>
            <person name="Vonk A.B.A."/>
            <person name="Vos M.C."/>
            <person name="Ahmed N."/>
            <person name="Brown T."/>
            <person name="Crook D."/>
            <person name="Lamagni T."/>
            <person name="Phin N."/>
            <person name="Smith E.G."/>
            <person name="Zambon M."/>
            <person name="Serr A."/>
            <person name="Goetting T."/>
            <person name="Ebner W."/>
            <person name="Thuermer A."/>
            <person name="Utpatel C."/>
            <person name="Sproer C."/>
            <person name="Bunk B."/>
            <person name="Nubel U."/>
            <person name="Bloemberg G."/>
            <person name="Bottger E."/>
            <person name="Niemann S."/>
            <person name="Wagner D."/>
            <person name="Sax H."/>
        </authorList>
    </citation>
    <scope>NUCLEOTIDE SEQUENCE [LARGE SCALE GENOMIC DNA]</scope>
    <source>
        <strain evidence="2 3">ZUERICH-2</strain>
    </source>
</reference>
<dbReference type="InterPro" id="IPR036390">
    <property type="entry name" value="WH_DNA-bd_sf"/>
</dbReference>
<evidence type="ECO:0000313" key="3">
    <source>
        <dbReference type="Proteomes" id="UP000198286"/>
    </source>
</evidence>
<dbReference type="Pfam" id="PF00126">
    <property type="entry name" value="HTH_1"/>
    <property type="match status" value="1"/>
</dbReference>
<dbReference type="PROSITE" id="PS50931">
    <property type="entry name" value="HTH_LYSR"/>
    <property type="match status" value="1"/>
</dbReference>
<dbReference type="InterPro" id="IPR036388">
    <property type="entry name" value="WH-like_DNA-bd_sf"/>
</dbReference>
<dbReference type="GO" id="GO:0003700">
    <property type="term" value="F:DNA-binding transcription factor activity"/>
    <property type="evidence" value="ECO:0007669"/>
    <property type="project" value="InterPro"/>
</dbReference>
<evidence type="ECO:0000313" key="2">
    <source>
        <dbReference type="EMBL" id="ASL14378.1"/>
    </source>
</evidence>
<dbReference type="Pfam" id="PF06527">
    <property type="entry name" value="TniQ"/>
    <property type="match status" value="1"/>
</dbReference>
<sequence length="846" mass="94947">MHAGSLVTLPIRVEPIPGESLVSWLAAHATRMNCWWGEVLQIVLPAGTDLGRCDRDLVLVGHLRDDQRDAIASATHSDPAEVEAMTLAGRYGQQLITIDPDSGRPDTPWGKISRLRFCPLCLTSDPGRDRLEWLLPWITTCPEHRCYLSDACTLDGHHQCVSPTWFRLLAPPLTHRCRGIVHTPSNYRGTRCTARLAQTPVDRLHCADPILDAQQTLIDWLSRPCVDRGLYASSPVGPDEALHDILRLTGRLLASADSARLIQFWGLRSTDHRVRYWNETLRVHQAGRDNSKKSARVVAAPSAAVSAWVTTAMQILTKSSITQAAEALQSANRITTNTAPERPRNRCLRYSTALTAADIMSRAQRVSVFTKLNDRLDSELPTNTRVEGSRTEAMLRAVRGGLWTPWCLRLDTGILSWTMLCQTLTRLLLARGCTIAGHEANRRLHIHPRANSRIEAAARRLYAQPQWHLTHEALVRLSRYLKVTPPPIDYQRRRDINYRSLLTVGQWNQLLSSHDLPLPSGSAGAALARNWLTEQLGGPPARDADGRLTRRDGPRDVLRTHLTPDLLAALDAIATDFLHTRGITDEPLRWTPPIALLDGVHLPGIIPAAAELEQADDLIAQRYTVVRACHTLKMTPEAVRYHLEQHPRAKHTVHRPKPRPTPALDWLRTVLPEPKLRDLYERKQLARQTILNLVAAQYGRTCDRRTLETLMHEQGIEHRAVPRPAPAWIHAQHVIGRRRLTDMAAELGVPRYTISYYAQRYGIPTHRSAWWYDPDPRSLQLLDALGIDPNTHHPRLASTPTWNDLQILITTSQHASFSAAAQALDRSPGAISAHIRTLESLWAASM</sequence>
<dbReference type="Gene3D" id="1.10.10.10">
    <property type="entry name" value="Winged helix-like DNA-binding domain superfamily/Winged helix DNA-binding domain"/>
    <property type="match status" value="1"/>
</dbReference>
<dbReference type="EMBL" id="CP015267">
    <property type="protein sequence ID" value="ASL14378.1"/>
    <property type="molecule type" value="Genomic_DNA"/>
</dbReference>
<gene>
    <name evidence="2" type="ORF">MYCOZU2_01957</name>
</gene>
<dbReference type="InterPro" id="IPR000847">
    <property type="entry name" value="LysR_HTH_N"/>
</dbReference>
<protein>
    <submittedName>
        <fullName evidence="2">Regulatory helix-turn-helix protein, lysR family</fullName>
    </submittedName>
</protein>
<proteinExistence type="predicted"/>
<dbReference type="InterPro" id="IPR009492">
    <property type="entry name" value="TniQ"/>
</dbReference>